<sequence length="85" mass="9754">MEPEYVKPDSGSEGTKPGSRWNQIAIEEKQATITEEVKRMRQLPLNSSYAAHRLRLLDKIQQLLSLQRTTSQDEELELLFAGLQI</sequence>
<comment type="caution">
    <text evidence="2">The sequence shown here is derived from an EMBL/GenBank/DDBJ whole genome shotgun (WGS) entry which is preliminary data.</text>
</comment>
<keyword evidence="3" id="KW-1185">Reference proteome</keyword>
<evidence type="ECO:0000313" key="2">
    <source>
        <dbReference type="EMBL" id="KAL3645496.1"/>
    </source>
</evidence>
<organism evidence="2 3">
    <name type="scientific">Castilleja foliolosa</name>
    <dbReference type="NCBI Taxonomy" id="1961234"/>
    <lineage>
        <taxon>Eukaryota</taxon>
        <taxon>Viridiplantae</taxon>
        <taxon>Streptophyta</taxon>
        <taxon>Embryophyta</taxon>
        <taxon>Tracheophyta</taxon>
        <taxon>Spermatophyta</taxon>
        <taxon>Magnoliopsida</taxon>
        <taxon>eudicotyledons</taxon>
        <taxon>Gunneridae</taxon>
        <taxon>Pentapetalae</taxon>
        <taxon>asterids</taxon>
        <taxon>lamiids</taxon>
        <taxon>Lamiales</taxon>
        <taxon>Orobanchaceae</taxon>
        <taxon>Pedicularideae</taxon>
        <taxon>Castillejinae</taxon>
        <taxon>Castilleja</taxon>
    </lineage>
</organism>
<name>A0ABD3DUS6_9LAMI</name>
<evidence type="ECO:0000313" key="3">
    <source>
        <dbReference type="Proteomes" id="UP001632038"/>
    </source>
</evidence>
<gene>
    <name evidence="2" type="ORF">CASFOL_010676</name>
</gene>
<proteinExistence type="predicted"/>
<evidence type="ECO:0000256" key="1">
    <source>
        <dbReference type="SAM" id="MobiDB-lite"/>
    </source>
</evidence>
<dbReference type="AlphaFoldDB" id="A0ABD3DUS6"/>
<feature type="region of interest" description="Disordered" evidence="1">
    <location>
        <begin position="1"/>
        <end position="20"/>
    </location>
</feature>
<dbReference type="Proteomes" id="UP001632038">
    <property type="component" value="Unassembled WGS sequence"/>
</dbReference>
<protein>
    <submittedName>
        <fullName evidence="2">Uncharacterized protein</fullName>
    </submittedName>
</protein>
<dbReference type="EMBL" id="JAVIJP010000013">
    <property type="protein sequence ID" value="KAL3645496.1"/>
    <property type="molecule type" value="Genomic_DNA"/>
</dbReference>
<accession>A0ABD3DUS6</accession>
<reference evidence="3" key="1">
    <citation type="journal article" date="2024" name="IScience">
        <title>Strigolactones Initiate the Formation of Haustorium-like Structures in Castilleja.</title>
        <authorList>
            <person name="Buerger M."/>
            <person name="Peterson D."/>
            <person name="Chory J."/>
        </authorList>
    </citation>
    <scope>NUCLEOTIDE SEQUENCE [LARGE SCALE GENOMIC DNA]</scope>
</reference>